<name>A0A5J4N545_9TREM</name>
<proteinExistence type="predicted"/>
<reference evidence="2 3" key="1">
    <citation type="journal article" date="2019" name="Gigascience">
        <title>Whole-genome sequence of the oriental lung fluke Paragonimus westermani.</title>
        <authorList>
            <person name="Oey H."/>
            <person name="Zakrzewski M."/>
            <person name="Narain K."/>
            <person name="Devi K.R."/>
            <person name="Agatsuma T."/>
            <person name="Nawaratna S."/>
            <person name="Gobert G.N."/>
            <person name="Jones M.K."/>
            <person name="Ragan M.A."/>
            <person name="McManus D.P."/>
            <person name="Krause L."/>
        </authorList>
    </citation>
    <scope>NUCLEOTIDE SEQUENCE [LARGE SCALE GENOMIC DNA]</scope>
    <source>
        <strain evidence="2 3">IND2009</strain>
    </source>
</reference>
<keyword evidence="3" id="KW-1185">Reference proteome</keyword>
<comment type="caution">
    <text evidence="2">The sequence shown here is derived from an EMBL/GenBank/DDBJ whole genome shotgun (WGS) entry which is preliminary data.</text>
</comment>
<evidence type="ECO:0000313" key="3">
    <source>
        <dbReference type="Proteomes" id="UP000324629"/>
    </source>
</evidence>
<accession>A0A5J4N545</accession>
<feature type="region of interest" description="Disordered" evidence="1">
    <location>
        <begin position="208"/>
        <end position="233"/>
    </location>
</feature>
<feature type="region of interest" description="Disordered" evidence="1">
    <location>
        <begin position="557"/>
        <end position="638"/>
    </location>
</feature>
<evidence type="ECO:0000256" key="1">
    <source>
        <dbReference type="SAM" id="MobiDB-lite"/>
    </source>
</evidence>
<feature type="compositionally biased region" description="Polar residues" evidence="1">
    <location>
        <begin position="208"/>
        <end position="230"/>
    </location>
</feature>
<protein>
    <submittedName>
        <fullName evidence="2">Uncharacterized protein</fullName>
    </submittedName>
</protein>
<feature type="compositionally biased region" description="Polar residues" evidence="1">
    <location>
        <begin position="621"/>
        <end position="638"/>
    </location>
</feature>
<organism evidence="2 3">
    <name type="scientific">Paragonimus westermani</name>
    <dbReference type="NCBI Taxonomy" id="34504"/>
    <lineage>
        <taxon>Eukaryota</taxon>
        <taxon>Metazoa</taxon>
        <taxon>Spiralia</taxon>
        <taxon>Lophotrochozoa</taxon>
        <taxon>Platyhelminthes</taxon>
        <taxon>Trematoda</taxon>
        <taxon>Digenea</taxon>
        <taxon>Plagiorchiida</taxon>
        <taxon>Troglotremata</taxon>
        <taxon>Troglotrematidae</taxon>
        <taxon>Paragonimus</taxon>
    </lineage>
</organism>
<sequence length="638" mass="68490">MDSSLSAEHSLVASENQIEVGRTTNAGFSLNSVHITSPESQLSDHFNLAKLDPELRGIILKYVQSESVVRCLELAGITTHHVLACLDELQIRRLEDFVGHACTLIDSPDIRELFLGPIFSHFPEQFRLPSGTICGLLLAAAEIKLRYSESHNLVDTVVTSTNRVGAHPFSHISTDAASQTDISISWNSTTNPLLMLSGMCGLGHIRNSSSPVPNAQSPQTVLNSTSSSVDGSRRTELCGRLPTFSSLPCVSHPDTITPSSGTVAIMAAAFQAAAAASSGKQISKMDTTIFQQPPTVNGAESNMVSMEQHSAQADLVQAFGNTLPIENGTSVQTPSRFVASVSGCTLPSTVSSVTPNFSGLAANCYEEEVVDLDRLKQHSSASATRLASRQFLNAHLIRGRDFDMEMEISTTPEGVKRVTGIFYCHLCREKRERTSAVRFSIARNRYPVLSNVLSHLKTHFQHRVQLSSTSQIYSHTNSYAKTPVSDFRDSAPPSVTFGVPSSFGSVNVSSAPYFDPHTSSFNTSVHSLGSFLPTSVGGGGSGGLDSETSNVIVKDEEVGCTAPASKDDSTTVNSPENSRNSSVARRHRIPSGHPPNDPSIVNDVESPEDGSTRGKLGFMSDQYNGNSQTENRSTVISK</sequence>
<dbReference type="AlphaFoldDB" id="A0A5J4N545"/>
<gene>
    <name evidence="2" type="ORF">DEA37_0005900</name>
</gene>
<evidence type="ECO:0000313" key="2">
    <source>
        <dbReference type="EMBL" id="KAA3670419.1"/>
    </source>
</evidence>
<feature type="compositionally biased region" description="Polar residues" evidence="1">
    <location>
        <begin position="570"/>
        <end position="583"/>
    </location>
</feature>
<dbReference type="EMBL" id="QNGE01010733">
    <property type="protein sequence ID" value="KAA3670419.1"/>
    <property type="molecule type" value="Genomic_DNA"/>
</dbReference>
<dbReference type="Proteomes" id="UP000324629">
    <property type="component" value="Unassembled WGS sequence"/>
</dbReference>